<evidence type="ECO:0000256" key="4">
    <source>
        <dbReference type="ARBA" id="ARBA00022989"/>
    </source>
</evidence>
<keyword evidence="8" id="KW-0732">Signal</keyword>
<dbReference type="OrthoDB" id="164318at2759"/>
<dbReference type="AlphaFoldDB" id="D7FRW4"/>
<proteinExistence type="inferred from homology"/>
<feature type="signal peptide" evidence="8">
    <location>
        <begin position="1"/>
        <end position="19"/>
    </location>
</feature>
<evidence type="ECO:0000256" key="3">
    <source>
        <dbReference type="ARBA" id="ARBA00022692"/>
    </source>
</evidence>
<dbReference type="Proteomes" id="UP000002630">
    <property type="component" value="Linkage Group LG24"/>
</dbReference>
<comment type="similarity">
    <text evidence="2">Belongs to the ZIP transporter (TC 2.A.5) family.</text>
</comment>
<dbReference type="GO" id="GO:0005886">
    <property type="term" value="C:plasma membrane"/>
    <property type="evidence" value="ECO:0007669"/>
    <property type="project" value="TreeGrafter"/>
</dbReference>
<feature type="compositionally biased region" description="Basic and acidic residues" evidence="6">
    <location>
        <begin position="23"/>
        <end position="48"/>
    </location>
</feature>
<dbReference type="EMBL" id="FN648400">
    <property type="protein sequence ID" value="CBJ30905.1"/>
    <property type="molecule type" value="Genomic_DNA"/>
</dbReference>
<dbReference type="eggNOG" id="KOG2693">
    <property type="taxonomic scope" value="Eukaryota"/>
</dbReference>
<dbReference type="GO" id="GO:0140410">
    <property type="term" value="F:monoatomic cation:bicarbonate symporter activity"/>
    <property type="evidence" value="ECO:0007669"/>
    <property type="project" value="TreeGrafter"/>
</dbReference>
<evidence type="ECO:0000256" key="2">
    <source>
        <dbReference type="ARBA" id="ARBA00006939"/>
    </source>
</evidence>
<dbReference type="PANTHER" id="PTHR12191:SF37">
    <property type="entry name" value="ZINC TRANSPORTER FOI"/>
    <property type="match status" value="1"/>
</dbReference>
<keyword evidence="5 7" id="KW-0472">Membrane</keyword>
<feature type="transmembrane region" description="Helical" evidence="7">
    <location>
        <begin position="481"/>
        <end position="499"/>
    </location>
</feature>
<evidence type="ECO:0000256" key="5">
    <source>
        <dbReference type="ARBA" id="ARBA00023136"/>
    </source>
</evidence>
<name>D7FRW4_ECTSI</name>
<comment type="subcellular location">
    <subcellularLocation>
        <location evidence="1">Membrane</location>
        <topology evidence="1">Multi-pass membrane protein</topology>
    </subcellularLocation>
</comment>
<feature type="transmembrane region" description="Helical" evidence="7">
    <location>
        <begin position="235"/>
        <end position="253"/>
    </location>
</feature>
<protein>
    <submittedName>
        <fullName evidence="9">Uncharacterized protein</fullName>
    </submittedName>
</protein>
<evidence type="ECO:0000256" key="6">
    <source>
        <dbReference type="SAM" id="MobiDB-lite"/>
    </source>
</evidence>
<evidence type="ECO:0000256" key="7">
    <source>
        <dbReference type="SAM" id="Phobius"/>
    </source>
</evidence>
<accession>D7FRW4</accession>
<evidence type="ECO:0000256" key="8">
    <source>
        <dbReference type="SAM" id="SignalP"/>
    </source>
</evidence>
<dbReference type="GO" id="GO:0005385">
    <property type="term" value="F:zinc ion transmembrane transporter activity"/>
    <property type="evidence" value="ECO:0007669"/>
    <property type="project" value="TreeGrafter"/>
</dbReference>
<evidence type="ECO:0000313" key="10">
    <source>
        <dbReference type="Proteomes" id="UP000002630"/>
    </source>
</evidence>
<gene>
    <name evidence="9" type="ORF">Esi_0221_0040</name>
</gene>
<feature type="transmembrane region" description="Helical" evidence="7">
    <location>
        <begin position="201"/>
        <end position="223"/>
    </location>
</feature>
<sequence>MKWALFTAALYLACTTASGTTSHSDHDSHSDHESHSDHDSHTDHDSHSDGHFEAAAVYVLEEAGTHSVIAVPGEDFEGTLAFMLVPAASADYEGLAGAEEDAEAAWDAFMDGEEDATVLASGETVIPDATVVYQTTLDESIIVVPAEVTDAGAYALLLEHGGGEVSTALISPLGTAVAASVSEFMDEEEEEEGDTVSGAKWAQAIVATCIACFTSFVGIFLLINKRIANGVDLSHAYMFATGAILTASLIHIVPESFERFEDSELGLYDLGIHTGVTMLAGITASVIIRAVCTAGHSHTGAPATAKVVEADGGQSRGPTTPTIPDNLLELVEQRKGRALFDFKGLKPICWNVIVGDAVHSFTCGFTIGAAFLSCGSTMGWTITASTLIHEVPSEMADFVALLNGGMSIKQALTWNLVSGIPAILGAVLILALGDQFTNFQIAIILLLGAGSFIFIGLTELLPEALSLTMDGKGLGDSIRKLGSFAFGALIIGIPLMFHAHCHAG</sequence>
<dbReference type="GO" id="GO:0030003">
    <property type="term" value="P:intracellular monoatomic cation homeostasis"/>
    <property type="evidence" value="ECO:0007669"/>
    <property type="project" value="TreeGrafter"/>
</dbReference>
<feature type="transmembrane region" description="Helical" evidence="7">
    <location>
        <begin position="439"/>
        <end position="461"/>
    </location>
</feature>
<dbReference type="InParanoid" id="D7FRW4"/>
<dbReference type="Pfam" id="PF02535">
    <property type="entry name" value="Zip"/>
    <property type="match status" value="1"/>
</dbReference>
<evidence type="ECO:0000256" key="1">
    <source>
        <dbReference type="ARBA" id="ARBA00004141"/>
    </source>
</evidence>
<dbReference type="InterPro" id="IPR050799">
    <property type="entry name" value="ZIP_Transporter"/>
</dbReference>
<dbReference type="OMA" id="YSEYGQM"/>
<feature type="transmembrane region" description="Helical" evidence="7">
    <location>
        <begin position="265"/>
        <end position="288"/>
    </location>
</feature>
<dbReference type="InterPro" id="IPR003689">
    <property type="entry name" value="ZIP"/>
</dbReference>
<reference evidence="9 10" key="1">
    <citation type="journal article" date="2010" name="Nature">
        <title>The Ectocarpus genome and the independent evolution of multicellularity in brown algae.</title>
        <authorList>
            <person name="Cock J.M."/>
            <person name="Sterck L."/>
            <person name="Rouze P."/>
            <person name="Scornet D."/>
            <person name="Allen A.E."/>
            <person name="Amoutzias G."/>
            <person name="Anthouard V."/>
            <person name="Artiguenave F."/>
            <person name="Aury J.M."/>
            <person name="Badger J.H."/>
            <person name="Beszteri B."/>
            <person name="Billiau K."/>
            <person name="Bonnet E."/>
            <person name="Bothwell J.H."/>
            <person name="Bowler C."/>
            <person name="Boyen C."/>
            <person name="Brownlee C."/>
            <person name="Carrano C.J."/>
            <person name="Charrier B."/>
            <person name="Cho G.Y."/>
            <person name="Coelho S.M."/>
            <person name="Collen J."/>
            <person name="Corre E."/>
            <person name="Da Silva C."/>
            <person name="Delage L."/>
            <person name="Delaroque N."/>
            <person name="Dittami S.M."/>
            <person name="Doulbeau S."/>
            <person name="Elias M."/>
            <person name="Farnham G."/>
            <person name="Gachon C.M."/>
            <person name="Gschloessl B."/>
            <person name="Heesch S."/>
            <person name="Jabbari K."/>
            <person name="Jubin C."/>
            <person name="Kawai H."/>
            <person name="Kimura K."/>
            <person name="Kloareg B."/>
            <person name="Kupper F.C."/>
            <person name="Lang D."/>
            <person name="Le Bail A."/>
            <person name="Leblanc C."/>
            <person name="Lerouge P."/>
            <person name="Lohr M."/>
            <person name="Lopez P.J."/>
            <person name="Martens C."/>
            <person name="Maumus F."/>
            <person name="Michel G."/>
            <person name="Miranda-Saavedra D."/>
            <person name="Morales J."/>
            <person name="Moreau H."/>
            <person name="Motomura T."/>
            <person name="Nagasato C."/>
            <person name="Napoli C.A."/>
            <person name="Nelson D.R."/>
            <person name="Nyvall-Collen P."/>
            <person name="Peters A.F."/>
            <person name="Pommier C."/>
            <person name="Potin P."/>
            <person name="Poulain J."/>
            <person name="Quesneville H."/>
            <person name="Read B."/>
            <person name="Rensing S.A."/>
            <person name="Ritter A."/>
            <person name="Rousvoal S."/>
            <person name="Samanta M."/>
            <person name="Samson G."/>
            <person name="Schroeder D.C."/>
            <person name="Segurens B."/>
            <person name="Strittmatter M."/>
            <person name="Tonon T."/>
            <person name="Tregear J.W."/>
            <person name="Valentin K."/>
            <person name="von Dassow P."/>
            <person name="Yamagishi T."/>
            <person name="Van de Peer Y."/>
            <person name="Wincker P."/>
        </authorList>
    </citation>
    <scope>NUCLEOTIDE SEQUENCE [LARGE SCALE GENOMIC DNA]</scope>
    <source>
        <strain evidence="10">Ec32 / CCAP1310/4</strain>
    </source>
</reference>
<dbReference type="GO" id="GO:0071578">
    <property type="term" value="P:zinc ion import across plasma membrane"/>
    <property type="evidence" value="ECO:0007669"/>
    <property type="project" value="TreeGrafter"/>
</dbReference>
<feature type="chain" id="PRO_5003095817" evidence="8">
    <location>
        <begin position="20"/>
        <end position="504"/>
    </location>
</feature>
<feature type="transmembrane region" description="Helical" evidence="7">
    <location>
        <begin position="412"/>
        <end position="433"/>
    </location>
</feature>
<dbReference type="EMBL" id="FN649749">
    <property type="protein sequence ID" value="CBJ30905.1"/>
    <property type="molecule type" value="Genomic_DNA"/>
</dbReference>
<keyword evidence="4 7" id="KW-1133">Transmembrane helix</keyword>
<feature type="region of interest" description="Disordered" evidence="6">
    <location>
        <begin position="21"/>
        <end position="48"/>
    </location>
</feature>
<keyword evidence="3 7" id="KW-0812">Transmembrane</keyword>
<keyword evidence="10" id="KW-1185">Reference proteome</keyword>
<evidence type="ECO:0000313" key="9">
    <source>
        <dbReference type="EMBL" id="CBJ30905.1"/>
    </source>
</evidence>
<dbReference type="PANTHER" id="PTHR12191">
    <property type="entry name" value="SOLUTE CARRIER FAMILY 39"/>
    <property type="match status" value="1"/>
</dbReference>
<organism evidence="9 10">
    <name type="scientific">Ectocarpus siliculosus</name>
    <name type="common">Brown alga</name>
    <name type="synonym">Conferva siliculosa</name>
    <dbReference type="NCBI Taxonomy" id="2880"/>
    <lineage>
        <taxon>Eukaryota</taxon>
        <taxon>Sar</taxon>
        <taxon>Stramenopiles</taxon>
        <taxon>Ochrophyta</taxon>
        <taxon>PX clade</taxon>
        <taxon>Phaeophyceae</taxon>
        <taxon>Ectocarpales</taxon>
        <taxon>Ectocarpaceae</taxon>
        <taxon>Ectocarpus</taxon>
    </lineage>
</organism>